<protein>
    <submittedName>
        <fullName evidence="1">Phytoene synthase</fullName>
    </submittedName>
</protein>
<dbReference type="SUPFAM" id="SSF48576">
    <property type="entry name" value="Terpenoid synthases"/>
    <property type="match status" value="1"/>
</dbReference>
<dbReference type="Gene3D" id="1.10.600.10">
    <property type="entry name" value="Farnesyl Diphosphate Synthase"/>
    <property type="match status" value="1"/>
</dbReference>
<dbReference type="Pfam" id="PF00494">
    <property type="entry name" value="SQS_PSY"/>
    <property type="match status" value="1"/>
</dbReference>
<dbReference type="InterPro" id="IPR002060">
    <property type="entry name" value="Squ/phyt_synthse"/>
</dbReference>
<organism evidence="1 2">
    <name type="scientific">Brevundimonas denitrificans</name>
    <dbReference type="NCBI Taxonomy" id="1443434"/>
    <lineage>
        <taxon>Bacteria</taxon>
        <taxon>Pseudomonadati</taxon>
        <taxon>Pseudomonadota</taxon>
        <taxon>Alphaproteobacteria</taxon>
        <taxon>Caulobacterales</taxon>
        <taxon>Caulobacteraceae</taxon>
        <taxon>Brevundimonas</taxon>
    </lineage>
</organism>
<dbReference type="Proteomes" id="UP001156921">
    <property type="component" value="Unassembled WGS sequence"/>
</dbReference>
<proteinExistence type="predicted"/>
<comment type="caution">
    <text evidence="1">The sequence shown here is derived from an EMBL/GenBank/DDBJ whole genome shotgun (WGS) entry which is preliminary data.</text>
</comment>
<dbReference type="RefSeq" id="WP_284222785.1">
    <property type="nucleotide sequence ID" value="NZ_BSOY01000043.1"/>
</dbReference>
<accession>A0ABQ6BIY2</accession>
<sequence>MADRSSEFRGDTLDAQVRAADIDRWLSSRFVADARLRADLIALYAFEAELMAIPTRVTQPMLAEMRFVWWREQLDGVFAGIARKGHPVLEALTDVVARHGLDRAPFDALIEAHIGRVHGEPHDLDAFYVGPMQAAARVLAGPGFDGAVIEAGRVRGLVQTGQADQAKALKASANRALAGLPVHAFPAVAAAALTRPDAPEFVKRLRLVVASLRGRL</sequence>
<name>A0ABQ6BIY2_9CAUL</name>
<keyword evidence="2" id="KW-1185">Reference proteome</keyword>
<reference evidence="2" key="1">
    <citation type="journal article" date="2019" name="Int. J. Syst. Evol. Microbiol.">
        <title>The Global Catalogue of Microorganisms (GCM) 10K type strain sequencing project: providing services to taxonomists for standard genome sequencing and annotation.</title>
        <authorList>
            <consortium name="The Broad Institute Genomics Platform"/>
            <consortium name="The Broad Institute Genome Sequencing Center for Infectious Disease"/>
            <person name="Wu L."/>
            <person name="Ma J."/>
        </authorList>
    </citation>
    <scope>NUCLEOTIDE SEQUENCE [LARGE SCALE GENOMIC DNA]</scope>
    <source>
        <strain evidence="2">NBRC 110107</strain>
    </source>
</reference>
<gene>
    <name evidence="1" type="ORF">GCM10007859_19370</name>
</gene>
<dbReference type="InterPro" id="IPR008949">
    <property type="entry name" value="Isoprenoid_synthase_dom_sf"/>
</dbReference>
<evidence type="ECO:0000313" key="2">
    <source>
        <dbReference type="Proteomes" id="UP001156921"/>
    </source>
</evidence>
<dbReference type="EMBL" id="BSOY01000043">
    <property type="protein sequence ID" value="GLS01918.1"/>
    <property type="molecule type" value="Genomic_DNA"/>
</dbReference>
<evidence type="ECO:0000313" key="1">
    <source>
        <dbReference type="EMBL" id="GLS01918.1"/>
    </source>
</evidence>